<dbReference type="Gene3D" id="1.25.40.20">
    <property type="entry name" value="Ankyrin repeat-containing domain"/>
    <property type="match status" value="1"/>
</dbReference>
<evidence type="ECO:0008006" key="4">
    <source>
        <dbReference type="Google" id="ProtNLM"/>
    </source>
</evidence>
<gene>
    <name evidence="2" type="ORF">CYNAS_LOCUS660</name>
</gene>
<protein>
    <recommendedName>
        <fullName evidence="4">ANK_REP_REGION domain-containing protein</fullName>
    </recommendedName>
</protein>
<feature type="compositionally biased region" description="Low complexity" evidence="1">
    <location>
        <begin position="75"/>
        <end position="92"/>
    </location>
</feature>
<dbReference type="Proteomes" id="UP001176961">
    <property type="component" value="Unassembled WGS sequence"/>
</dbReference>
<keyword evidence="3" id="KW-1185">Reference proteome</keyword>
<dbReference type="InterPro" id="IPR036770">
    <property type="entry name" value="Ankyrin_rpt-contain_sf"/>
</dbReference>
<sequence>MRPVLTCCDGLSLPYGRDYLFAAVVERNGRVVAVFRDDDLGSYSTDMLPEPSKGKKPEPKENDKVQKTDKRRNSLTDSSTFSTSPSSNSSSVDSDEAAGLLGALCESKGTMTVPAESLCTSPANEDTKDGFDQYRRAIRTNTSPAEECRRRHGFRSIADEVGNDFSNGDKHPTNGETVTTVKPAIHTRKRAEKQRKEREKLEKKERDRAAAIQKRVEEAEANRQAAILASEKERLARDLLRKENRRGQHKLGPVHYGTSGIGHPHSTVEPSRNIGPLAKLQASIGFGIAATGVYDYYPKILGARISKPSCYYSDQVGPWKENWRESYQDSYLREQNHVGTLYVAKDALEGVASSMEQVASMVDSPFSNKWLRKLLQLALKGQVRKVWKRMQIIGDVLRRYKMDYRCNFLGLTAMIEFVMQGITNLTRDTANNTNIIMYLSSQFAERKPCFLNKHRQCLMIDFILHCLAPSAAHQLISERSFVTKQKAVHFVAISGHPCQLNVLLSHGTSTNDFDQSKQAPVHYLVERNNVLMVRQLMWYGSDMSLLEQSASKVPSELLNVDNAEVCTYLQLRMKALERVMASWLRAICAGKLQLGCAASLLHSMRFLEINGRHNDVGTSQSNTQDIRKIKLALRRDVIEEARGESDHLVVFMLPVAFTPQDALMPAECPHIVRRKMFEKFPTYQLPSFFIQDKPTMCLQNVGDSPESSRVFQMLPVFREQHNGFLYAYRLPYKGSQMKGVESATMTCTVDTSKISKDIAEQSMMFVQMFVVKSTCSTSSKQKVE</sequence>
<accession>A0AA36DMF0</accession>
<evidence type="ECO:0000313" key="3">
    <source>
        <dbReference type="Proteomes" id="UP001176961"/>
    </source>
</evidence>
<dbReference type="SUPFAM" id="SSF48403">
    <property type="entry name" value="Ankyrin repeat"/>
    <property type="match status" value="1"/>
</dbReference>
<proteinExistence type="predicted"/>
<name>A0AA36DMF0_CYLNA</name>
<feature type="region of interest" description="Disordered" evidence="1">
    <location>
        <begin position="42"/>
        <end position="95"/>
    </location>
</feature>
<feature type="region of interest" description="Disordered" evidence="1">
    <location>
        <begin position="186"/>
        <end position="205"/>
    </location>
</feature>
<evidence type="ECO:0000313" key="2">
    <source>
        <dbReference type="EMBL" id="CAJ0588677.1"/>
    </source>
</evidence>
<comment type="caution">
    <text evidence="2">The sequence shown here is derived from an EMBL/GenBank/DDBJ whole genome shotgun (WGS) entry which is preliminary data.</text>
</comment>
<feature type="compositionally biased region" description="Basic and acidic residues" evidence="1">
    <location>
        <begin position="194"/>
        <end position="205"/>
    </location>
</feature>
<dbReference type="AlphaFoldDB" id="A0AA36DMF0"/>
<evidence type="ECO:0000256" key="1">
    <source>
        <dbReference type="SAM" id="MobiDB-lite"/>
    </source>
</evidence>
<organism evidence="2 3">
    <name type="scientific">Cylicocyclus nassatus</name>
    <name type="common">Nematode worm</name>
    <dbReference type="NCBI Taxonomy" id="53992"/>
    <lineage>
        <taxon>Eukaryota</taxon>
        <taxon>Metazoa</taxon>
        <taxon>Ecdysozoa</taxon>
        <taxon>Nematoda</taxon>
        <taxon>Chromadorea</taxon>
        <taxon>Rhabditida</taxon>
        <taxon>Rhabditina</taxon>
        <taxon>Rhabditomorpha</taxon>
        <taxon>Strongyloidea</taxon>
        <taxon>Strongylidae</taxon>
        <taxon>Cylicocyclus</taxon>
    </lineage>
</organism>
<dbReference type="EMBL" id="CATQJL010000001">
    <property type="protein sequence ID" value="CAJ0588677.1"/>
    <property type="molecule type" value="Genomic_DNA"/>
</dbReference>
<feature type="compositionally biased region" description="Basic and acidic residues" evidence="1">
    <location>
        <begin position="52"/>
        <end position="74"/>
    </location>
</feature>
<reference evidence="2" key="1">
    <citation type="submission" date="2023-07" db="EMBL/GenBank/DDBJ databases">
        <authorList>
            <consortium name="CYATHOMIX"/>
        </authorList>
    </citation>
    <scope>NUCLEOTIDE SEQUENCE</scope>
    <source>
        <strain evidence="2">N/A</strain>
    </source>
</reference>